<feature type="region of interest" description="Disordered" evidence="7">
    <location>
        <begin position="842"/>
        <end position="973"/>
    </location>
</feature>
<dbReference type="Pfam" id="PF00320">
    <property type="entry name" value="GATA"/>
    <property type="match status" value="1"/>
</dbReference>
<keyword evidence="4" id="KW-0805">Transcription regulation</keyword>
<gene>
    <name evidence="9" type="ORF">BJ085DRAFT_33333</name>
</gene>
<dbReference type="AlphaFoldDB" id="A0A4P9ZZV6"/>
<dbReference type="PROSITE" id="PS50114">
    <property type="entry name" value="GATA_ZN_FINGER_2"/>
    <property type="match status" value="1"/>
</dbReference>
<evidence type="ECO:0000256" key="1">
    <source>
        <dbReference type="ARBA" id="ARBA00022723"/>
    </source>
</evidence>
<feature type="compositionally biased region" description="Polar residues" evidence="7">
    <location>
        <begin position="1030"/>
        <end position="1042"/>
    </location>
</feature>
<evidence type="ECO:0000256" key="3">
    <source>
        <dbReference type="ARBA" id="ARBA00022833"/>
    </source>
</evidence>
<feature type="domain" description="GATA-type" evidence="8">
    <location>
        <begin position="801"/>
        <end position="836"/>
    </location>
</feature>
<name>A0A4P9ZZV6_9FUNG</name>
<keyword evidence="1" id="KW-0479">Metal-binding</keyword>
<keyword evidence="3" id="KW-0862">Zinc</keyword>
<evidence type="ECO:0000256" key="2">
    <source>
        <dbReference type="ARBA" id="ARBA00022771"/>
    </source>
</evidence>
<evidence type="ECO:0000256" key="6">
    <source>
        <dbReference type="PROSITE-ProRule" id="PRU00094"/>
    </source>
</evidence>
<feature type="region of interest" description="Disordered" evidence="7">
    <location>
        <begin position="655"/>
        <end position="685"/>
    </location>
</feature>
<feature type="compositionally biased region" description="Polar residues" evidence="7">
    <location>
        <begin position="939"/>
        <end position="956"/>
    </location>
</feature>
<dbReference type="EMBL" id="ML002278">
    <property type="protein sequence ID" value="RKP39336.1"/>
    <property type="molecule type" value="Genomic_DNA"/>
</dbReference>
<dbReference type="SMART" id="SM00401">
    <property type="entry name" value="ZnF_GATA"/>
    <property type="match status" value="1"/>
</dbReference>
<feature type="compositionally biased region" description="Low complexity" evidence="7">
    <location>
        <begin position="62"/>
        <end position="72"/>
    </location>
</feature>
<evidence type="ECO:0000313" key="9">
    <source>
        <dbReference type="EMBL" id="RKP39336.1"/>
    </source>
</evidence>
<dbReference type="Proteomes" id="UP000268162">
    <property type="component" value="Unassembled WGS sequence"/>
</dbReference>
<dbReference type="PANTHER" id="PTHR47172:SF24">
    <property type="entry name" value="GATA ZINC FINGER DOMAIN-CONTAINING PROTEIN 14-RELATED"/>
    <property type="match status" value="1"/>
</dbReference>
<dbReference type="SUPFAM" id="SSF57716">
    <property type="entry name" value="Glucocorticoid receptor-like (DNA-binding domain)"/>
    <property type="match status" value="1"/>
</dbReference>
<dbReference type="Gene3D" id="3.30.50.10">
    <property type="entry name" value="Erythroid Transcription Factor GATA-1, subunit A"/>
    <property type="match status" value="1"/>
</dbReference>
<sequence>MTQPVSQSSRTRIAYTLATTTPPMDRIVSRVDSPRELSSQQLASSHSPQRTTSLDQVEAPNSSSRSGSLSGRPTAPTLALPSVSTLGLSTTTSNISYPNPLSSPGLHLSSLSEITSPFLSEPPLLPCFWALLSSENLDIVYVSPNLNRSFPIDCFQPFSVGSSLFHWIHPDEEPLARADVTQLLTDSSFYGTEITCRLSTTIKCRLQFREPCLLPPAPQAPGLYRRSSTSRLPDLPTGIKRSWSGHNTPTGRPARASSVDLDLGQASSDNYHMVMRMGLFTLKDNLVLAFIHRPSQSTITAVPHLPESTCTCRDETMSEADLNEMFSTFLRLRDLLDTPISPRFVHQLFESDCVAALRRAANGSQMPNWDPLASTSLSVRARRQASASPPVVWDAVVTGFGSLVFLCLQSRQVFPTLAIHPELISLSAVSSFEVPHSADTSPHISSIDAQLARFSNFGIFSEFRRHSIDVSPLGLPPPLPPPRRFSLNPNHLVTGPSWDIHSGRRGSLAAAGDRFMPKNRRVAEITLEATHGGYVRPPPSKEVGPDTASFRYPSSAGGSGDAPDDYSGSTQYSPAHDASKYHVNENYGNGPRRASAGVLPPIVDFPKIRRFSFPLHARPENSTAAYIEPPAEAFAQPSLPPGFIYPHTNQISQMSSSSMISGGESGRSQLATIPEGPSESSDIKDTAATESRVLSALTMPPSGSSASRVTHFVGLPVTPTYPMYSTGLTNSVGLSSSSTYSCYAMAPKLSVSALDPRSPRNLHPSESARQSAIFVNMLHPPKRVCHDYTGTSSGLGQQLIATPPKKCESCQTETSPEWRRGPSGHKTLCNACGLRYSRSLTRASKSQNRRLATGDKTTAVAARPLLPGNGLPTPPALSPHHPHPHSHHPYGSGTVSPMGSRANMSNTPYMTASSPTSPHYFTSPGHTSVSPLSPMHPAGSTSTTPINNPGISSRPSSELPPPVQSMSKQGSATHTHDLYSLHRPQDHTYHYSHPQSHRHPRSYQGDDCQELIAYPTQTGRPRSPQPPHSTPLTSSNSYRPVP</sequence>
<evidence type="ECO:0000256" key="7">
    <source>
        <dbReference type="SAM" id="MobiDB-lite"/>
    </source>
</evidence>
<keyword evidence="10" id="KW-1185">Reference proteome</keyword>
<reference evidence="10" key="1">
    <citation type="journal article" date="2018" name="Nat. Microbiol.">
        <title>Leveraging single-cell genomics to expand the fungal tree of life.</title>
        <authorList>
            <person name="Ahrendt S.R."/>
            <person name="Quandt C.A."/>
            <person name="Ciobanu D."/>
            <person name="Clum A."/>
            <person name="Salamov A."/>
            <person name="Andreopoulos B."/>
            <person name="Cheng J.F."/>
            <person name="Woyke T."/>
            <person name="Pelin A."/>
            <person name="Henrissat B."/>
            <person name="Reynolds N.K."/>
            <person name="Benny G.L."/>
            <person name="Smith M.E."/>
            <person name="James T.Y."/>
            <person name="Grigoriev I.V."/>
        </authorList>
    </citation>
    <scope>NUCLEOTIDE SEQUENCE [LARGE SCALE GENOMIC DNA]</scope>
    <source>
        <strain evidence="10">RSA 468</strain>
    </source>
</reference>
<evidence type="ECO:0000256" key="5">
    <source>
        <dbReference type="ARBA" id="ARBA00023163"/>
    </source>
</evidence>
<evidence type="ECO:0000259" key="8">
    <source>
        <dbReference type="PROSITE" id="PS50114"/>
    </source>
</evidence>
<dbReference type="GO" id="GO:0006355">
    <property type="term" value="P:regulation of DNA-templated transcription"/>
    <property type="evidence" value="ECO:0007669"/>
    <property type="project" value="InterPro"/>
</dbReference>
<feature type="compositionally biased region" description="Polar residues" evidence="7">
    <location>
        <begin position="893"/>
        <end position="931"/>
    </location>
</feature>
<dbReference type="CDD" id="cd00202">
    <property type="entry name" value="ZnF_GATA"/>
    <property type="match status" value="1"/>
</dbReference>
<keyword evidence="5" id="KW-0804">Transcription</keyword>
<evidence type="ECO:0000313" key="10">
    <source>
        <dbReference type="Proteomes" id="UP000268162"/>
    </source>
</evidence>
<feature type="compositionally biased region" description="Polar residues" evidence="7">
    <location>
        <begin position="1"/>
        <end position="22"/>
    </location>
</feature>
<dbReference type="InterPro" id="IPR000679">
    <property type="entry name" value="Znf_GATA"/>
</dbReference>
<feature type="region of interest" description="Disordered" evidence="7">
    <location>
        <begin position="530"/>
        <end position="576"/>
    </location>
</feature>
<keyword evidence="2 6" id="KW-0863">Zinc-finger</keyword>
<feature type="region of interest" description="Disordered" evidence="7">
    <location>
        <begin position="236"/>
        <end position="258"/>
    </location>
</feature>
<dbReference type="GO" id="GO:0008270">
    <property type="term" value="F:zinc ion binding"/>
    <property type="evidence" value="ECO:0007669"/>
    <property type="project" value="UniProtKB-KW"/>
</dbReference>
<dbReference type="STRING" id="215637.A0A4P9ZZV6"/>
<feature type="compositionally biased region" description="Polar residues" evidence="7">
    <location>
        <begin position="36"/>
        <end position="61"/>
    </location>
</feature>
<organism evidence="9 10">
    <name type="scientific">Dimargaris cristalligena</name>
    <dbReference type="NCBI Taxonomy" id="215637"/>
    <lineage>
        <taxon>Eukaryota</taxon>
        <taxon>Fungi</taxon>
        <taxon>Fungi incertae sedis</taxon>
        <taxon>Zoopagomycota</taxon>
        <taxon>Kickxellomycotina</taxon>
        <taxon>Dimargaritomycetes</taxon>
        <taxon>Dimargaritales</taxon>
        <taxon>Dimargaritaceae</taxon>
        <taxon>Dimargaris</taxon>
    </lineage>
</organism>
<protein>
    <recommendedName>
        <fullName evidence="8">GATA-type domain-containing protein</fullName>
    </recommendedName>
</protein>
<evidence type="ECO:0000256" key="4">
    <source>
        <dbReference type="ARBA" id="ARBA00023015"/>
    </source>
</evidence>
<feature type="region of interest" description="Disordered" evidence="7">
    <location>
        <begin position="986"/>
        <end position="1042"/>
    </location>
</feature>
<accession>A0A4P9ZZV6</accession>
<dbReference type="InterPro" id="IPR013088">
    <property type="entry name" value="Znf_NHR/GATA"/>
</dbReference>
<dbReference type="GO" id="GO:0043565">
    <property type="term" value="F:sequence-specific DNA binding"/>
    <property type="evidence" value="ECO:0007669"/>
    <property type="project" value="InterPro"/>
</dbReference>
<dbReference type="PROSITE" id="PS00344">
    <property type="entry name" value="GATA_ZN_FINGER_1"/>
    <property type="match status" value="1"/>
</dbReference>
<feature type="compositionally biased region" description="Polar residues" evidence="7">
    <location>
        <begin position="964"/>
        <end position="973"/>
    </location>
</feature>
<feature type="region of interest" description="Disordered" evidence="7">
    <location>
        <begin position="1"/>
        <end position="82"/>
    </location>
</feature>
<proteinExistence type="predicted"/>
<dbReference type="PANTHER" id="PTHR47172">
    <property type="entry name" value="OS01G0976800 PROTEIN"/>
    <property type="match status" value="1"/>
</dbReference>